<keyword evidence="3 7" id="KW-0378">Hydrolase</keyword>
<dbReference type="InterPro" id="IPR051202">
    <property type="entry name" value="Peptidase_C40"/>
</dbReference>
<keyword evidence="8" id="KW-1185">Reference proteome</keyword>
<comment type="similarity">
    <text evidence="1">Belongs to the peptidase C40 family.</text>
</comment>
<dbReference type="PANTHER" id="PTHR47053:SF1">
    <property type="entry name" value="MUREIN DD-ENDOPEPTIDASE MEPH-RELATED"/>
    <property type="match status" value="1"/>
</dbReference>
<evidence type="ECO:0000313" key="8">
    <source>
        <dbReference type="Proteomes" id="UP000280861"/>
    </source>
</evidence>
<keyword evidence="2" id="KW-0645">Protease</keyword>
<protein>
    <submittedName>
        <fullName evidence="7">Putative endopeptidase p60</fullName>
        <ecNumber evidence="7">3.4.-.-</ecNumber>
    </submittedName>
</protein>
<dbReference type="PROSITE" id="PS51935">
    <property type="entry name" value="NLPC_P60"/>
    <property type="match status" value="1"/>
</dbReference>
<dbReference type="PANTHER" id="PTHR47053">
    <property type="entry name" value="MUREIN DD-ENDOPEPTIDASE MEPH-RELATED"/>
    <property type="match status" value="1"/>
</dbReference>
<evidence type="ECO:0000256" key="2">
    <source>
        <dbReference type="ARBA" id="ARBA00022670"/>
    </source>
</evidence>
<dbReference type="InterPro" id="IPR038765">
    <property type="entry name" value="Papain-like_cys_pep_sf"/>
</dbReference>
<name>A0A3P5WJI5_9MICC</name>
<feature type="region of interest" description="Disordered" evidence="5">
    <location>
        <begin position="121"/>
        <end position="141"/>
    </location>
</feature>
<dbReference type="Gene3D" id="3.90.1720.10">
    <property type="entry name" value="endopeptidase domain like (from Nostoc punctiforme)"/>
    <property type="match status" value="1"/>
</dbReference>
<evidence type="ECO:0000256" key="4">
    <source>
        <dbReference type="ARBA" id="ARBA00022807"/>
    </source>
</evidence>
<keyword evidence="4" id="KW-0788">Thiol protease</keyword>
<evidence type="ECO:0000256" key="1">
    <source>
        <dbReference type="ARBA" id="ARBA00007074"/>
    </source>
</evidence>
<dbReference type="GO" id="GO:0008234">
    <property type="term" value="F:cysteine-type peptidase activity"/>
    <property type="evidence" value="ECO:0007669"/>
    <property type="project" value="UniProtKB-KW"/>
</dbReference>
<reference evidence="7 8" key="1">
    <citation type="submission" date="2018-11" db="EMBL/GenBank/DDBJ databases">
        <authorList>
            <person name="Criscuolo A."/>
        </authorList>
    </citation>
    <scope>NUCLEOTIDE SEQUENCE [LARGE SCALE GENOMIC DNA]</scope>
    <source>
        <strain evidence="7">AT11b</strain>
    </source>
</reference>
<organism evidence="7 8">
    <name type="scientific">Arthrobacter ulcerisalmonis</name>
    <dbReference type="NCBI Taxonomy" id="2483813"/>
    <lineage>
        <taxon>Bacteria</taxon>
        <taxon>Bacillati</taxon>
        <taxon>Actinomycetota</taxon>
        <taxon>Actinomycetes</taxon>
        <taxon>Micrococcales</taxon>
        <taxon>Micrococcaceae</taxon>
        <taxon>Arthrobacter</taxon>
    </lineage>
</organism>
<gene>
    <name evidence="7" type="primary">iap_1</name>
    <name evidence="7" type="ORF">PSET11_01244</name>
</gene>
<dbReference type="GO" id="GO:0006508">
    <property type="term" value="P:proteolysis"/>
    <property type="evidence" value="ECO:0007669"/>
    <property type="project" value="UniProtKB-KW"/>
</dbReference>
<dbReference type="Proteomes" id="UP000280861">
    <property type="component" value="Unassembled WGS sequence"/>
</dbReference>
<dbReference type="AlphaFoldDB" id="A0A3P5WJI5"/>
<accession>A0A3P5WJI5</accession>
<proteinExistence type="inferred from homology"/>
<evidence type="ECO:0000256" key="5">
    <source>
        <dbReference type="SAM" id="MobiDB-lite"/>
    </source>
</evidence>
<dbReference type="InterPro" id="IPR000064">
    <property type="entry name" value="NLP_P60_dom"/>
</dbReference>
<dbReference type="EC" id="3.4.-.-" evidence="7"/>
<evidence type="ECO:0000313" key="7">
    <source>
        <dbReference type="EMBL" id="VDC23803.1"/>
    </source>
</evidence>
<dbReference type="Pfam" id="PF00877">
    <property type="entry name" value="NLPC_P60"/>
    <property type="match status" value="1"/>
</dbReference>
<feature type="domain" description="NlpC/P60" evidence="6">
    <location>
        <begin position="167"/>
        <end position="278"/>
    </location>
</feature>
<sequence>MTPIRIRQLTSQALGEATFLSSRINSARHRALPIRTSPLSTVSKAVSANAGTVGRQAAVLAAASGLILTMGLPATAADTTAGVSASTESGAAQTALAVTAAPTATVSFERTVVKTVAAPKPEPVRAQSTERETAAATTAAGRTAATAAQAATAAAPETKAVEVAPAAASTSGIAAIAYTGIGRPYVWGGTTPNGWDCSGFTQWVYAQAGISIPRVNAWNAMTPTSNPQPGDLVMQNGGAHVGIYVGNGMMISALNPSQGTLLHAVAATGSSSYYTLSK</sequence>
<dbReference type="EMBL" id="UXAU01000019">
    <property type="protein sequence ID" value="VDC23803.1"/>
    <property type="molecule type" value="Genomic_DNA"/>
</dbReference>
<evidence type="ECO:0000259" key="6">
    <source>
        <dbReference type="PROSITE" id="PS51935"/>
    </source>
</evidence>
<dbReference type="SUPFAM" id="SSF54001">
    <property type="entry name" value="Cysteine proteinases"/>
    <property type="match status" value="1"/>
</dbReference>
<evidence type="ECO:0000256" key="3">
    <source>
        <dbReference type="ARBA" id="ARBA00022801"/>
    </source>
</evidence>